<dbReference type="AlphaFoldDB" id="M2QXZ7"/>
<reference evidence="2 3" key="1">
    <citation type="journal article" date="2012" name="Proc. Natl. Acad. Sci. U.S.A.">
        <title>Comparative genomics of Ceriporiopsis subvermispora and Phanerochaete chrysosporium provide insight into selective ligninolysis.</title>
        <authorList>
            <person name="Fernandez-Fueyo E."/>
            <person name="Ruiz-Duenas F.J."/>
            <person name="Ferreira P."/>
            <person name="Floudas D."/>
            <person name="Hibbett D.S."/>
            <person name="Canessa P."/>
            <person name="Larrondo L.F."/>
            <person name="James T.Y."/>
            <person name="Seelenfreund D."/>
            <person name="Lobos S."/>
            <person name="Polanco R."/>
            <person name="Tello M."/>
            <person name="Honda Y."/>
            <person name="Watanabe T."/>
            <person name="Watanabe T."/>
            <person name="Ryu J.S."/>
            <person name="Kubicek C.P."/>
            <person name="Schmoll M."/>
            <person name="Gaskell J."/>
            <person name="Hammel K.E."/>
            <person name="St John F.J."/>
            <person name="Vanden Wymelenberg A."/>
            <person name="Sabat G."/>
            <person name="Splinter BonDurant S."/>
            <person name="Syed K."/>
            <person name="Yadav J.S."/>
            <person name="Doddapaneni H."/>
            <person name="Subramanian V."/>
            <person name="Lavin J.L."/>
            <person name="Oguiza J.A."/>
            <person name="Perez G."/>
            <person name="Pisabarro A.G."/>
            <person name="Ramirez L."/>
            <person name="Santoyo F."/>
            <person name="Master E."/>
            <person name="Coutinho P.M."/>
            <person name="Henrissat B."/>
            <person name="Lombard V."/>
            <person name="Magnuson J.K."/>
            <person name="Kuees U."/>
            <person name="Hori C."/>
            <person name="Igarashi K."/>
            <person name="Samejima M."/>
            <person name="Held B.W."/>
            <person name="Barry K.W."/>
            <person name="LaButti K.M."/>
            <person name="Lapidus A."/>
            <person name="Lindquist E.A."/>
            <person name="Lucas S.M."/>
            <person name="Riley R."/>
            <person name="Salamov A.A."/>
            <person name="Hoffmeister D."/>
            <person name="Schwenk D."/>
            <person name="Hadar Y."/>
            <person name="Yarden O."/>
            <person name="de Vries R.P."/>
            <person name="Wiebenga A."/>
            <person name="Stenlid J."/>
            <person name="Eastwood D."/>
            <person name="Grigoriev I.V."/>
            <person name="Berka R.M."/>
            <person name="Blanchette R.A."/>
            <person name="Kersten P."/>
            <person name="Martinez A.T."/>
            <person name="Vicuna R."/>
            <person name="Cullen D."/>
        </authorList>
    </citation>
    <scope>NUCLEOTIDE SEQUENCE [LARGE SCALE GENOMIC DNA]</scope>
    <source>
        <strain evidence="2 3">B</strain>
    </source>
</reference>
<evidence type="ECO:0000313" key="3">
    <source>
        <dbReference type="Proteomes" id="UP000016930"/>
    </source>
</evidence>
<protein>
    <submittedName>
        <fullName evidence="2">Uncharacterized protein</fullName>
    </submittedName>
</protein>
<name>M2QXZ7_CERS8</name>
<feature type="compositionally biased region" description="Basic and acidic residues" evidence="1">
    <location>
        <begin position="461"/>
        <end position="470"/>
    </location>
</feature>
<organism evidence="2 3">
    <name type="scientific">Ceriporiopsis subvermispora (strain B)</name>
    <name type="common">White-rot fungus</name>
    <name type="synonym">Gelatoporia subvermispora</name>
    <dbReference type="NCBI Taxonomy" id="914234"/>
    <lineage>
        <taxon>Eukaryota</taxon>
        <taxon>Fungi</taxon>
        <taxon>Dikarya</taxon>
        <taxon>Basidiomycota</taxon>
        <taxon>Agaricomycotina</taxon>
        <taxon>Agaricomycetes</taxon>
        <taxon>Polyporales</taxon>
        <taxon>Gelatoporiaceae</taxon>
        <taxon>Gelatoporia</taxon>
    </lineage>
</organism>
<feature type="region of interest" description="Disordered" evidence="1">
    <location>
        <begin position="1"/>
        <end position="49"/>
    </location>
</feature>
<accession>M2QXZ7</accession>
<dbReference type="HOGENOM" id="CLU_566182_0_0_1"/>
<gene>
    <name evidence="2" type="ORF">CERSUDRAFT_127732</name>
</gene>
<evidence type="ECO:0000256" key="1">
    <source>
        <dbReference type="SAM" id="MobiDB-lite"/>
    </source>
</evidence>
<dbReference type="Proteomes" id="UP000016930">
    <property type="component" value="Unassembled WGS sequence"/>
</dbReference>
<sequence>MISSLDSSIFSGSSRRHSPARSYSPRPILANSRRQSPLSPPLRLSPSLSPSQTLLRASEAVSPTLPIDPSFAINYIINQSPTPVGGHADVIPEIHDPSVQITTILESLRSASQSHVSAKLLLGLEAFKRLNDIAEGIVTPTKASIDDLDELRRLWSRGHLYFGGGKLIVKYPDTIHETVSRFFGSYFTDDNQQSDFKLVPTGSASIKLPGGGVKQPDESFAVIPRHHREGDTPPVIRPNLALETENTHEDARVAVADELCTPFANINQAVVIHVQNDDNKKGPAKQIVRIVLEQWELVDIRSFPLKKLESITFLNTEGEKELVEVDVVYGVGDGGRLYKRRSSDIPYSKCCCFRDNGGIVYKAIAEAMNTYTLFGDNKSTEGKLEFTYGDLLGTDNDTIAVTIPIVELGDKVTETAISLNAEARSKTAKPTTTITEETRKTVEAQWAHKQALVVTRRLKRQRDMGAEEMSRPGPSRRVKRSL</sequence>
<proteinExistence type="predicted"/>
<feature type="compositionally biased region" description="Low complexity" evidence="1">
    <location>
        <begin position="32"/>
        <end position="49"/>
    </location>
</feature>
<feature type="compositionally biased region" description="Low complexity" evidence="1">
    <location>
        <begin position="1"/>
        <end position="13"/>
    </location>
</feature>
<feature type="region of interest" description="Disordered" evidence="1">
    <location>
        <begin position="458"/>
        <end position="482"/>
    </location>
</feature>
<keyword evidence="3" id="KW-1185">Reference proteome</keyword>
<evidence type="ECO:0000313" key="2">
    <source>
        <dbReference type="EMBL" id="EMD30817.1"/>
    </source>
</evidence>
<dbReference type="EMBL" id="KB445837">
    <property type="protein sequence ID" value="EMD30817.1"/>
    <property type="molecule type" value="Genomic_DNA"/>
</dbReference>